<evidence type="ECO:0000313" key="2">
    <source>
        <dbReference type="Proteomes" id="UP001162156"/>
    </source>
</evidence>
<proteinExistence type="predicted"/>
<reference evidence="1" key="1">
    <citation type="journal article" date="2023" name="Insect Mol. Biol.">
        <title>Genome sequencing provides insights into the evolution of gene families encoding plant cell wall-degrading enzymes in longhorned beetles.</title>
        <authorList>
            <person name="Shin N.R."/>
            <person name="Okamura Y."/>
            <person name="Kirsch R."/>
            <person name="Pauchet Y."/>
        </authorList>
    </citation>
    <scope>NUCLEOTIDE SEQUENCE</scope>
    <source>
        <strain evidence="1">RBIC_L_NR</strain>
    </source>
</reference>
<dbReference type="AlphaFoldDB" id="A0AAV8WSA5"/>
<name>A0AAV8WSA5_9CUCU</name>
<protein>
    <submittedName>
        <fullName evidence="1">Uncharacterized protein</fullName>
    </submittedName>
</protein>
<comment type="caution">
    <text evidence="1">The sequence shown here is derived from an EMBL/GenBank/DDBJ whole genome shotgun (WGS) entry which is preliminary data.</text>
</comment>
<dbReference type="Proteomes" id="UP001162156">
    <property type="component" value="Unassembled WGS sequence"/>
</dbReference>
<gene>
    <name evidence="1" type="ORF">NQ314_018315</name>
</gene>
<keyword evidence="2" id="KW-1185">Reference proteome</keyword>
<sequence>MNEPIDLQLPVQQEYFECPVVAEPEPVVKEFKEKTVESLENFGASSSFKKRKIGSWAKKEYTAEVK</sequence>
<accession>A0AAV8WSA5</accession>
<organism evidence="1 2">
    <name type="scientific">Rhamnusium bicolor</name>
    <dbReference type="NCBI Taxonomy" id="1586634"/>
    <lineage>
        <taxon>Eukaryota</taxon>
        <taxon>Metazoa</taxon>
        <taxon>Ecdysozoa</taxon>
        <taxon>Arthropoda</taxon>
        <taxon>Hexapoda</taxon>
        <taxon>Insecta</taxon>
        <taxon>Pterygota</taxon>
        <taxon>Neoptera</taxon>
        <taxon>Endopterygota</taxon>
        <taxon>Coleoptera</taxon>
        <taxon>Polyphaga</taxon>
        <taxon>Cucujiformia</taxon>
        <taxon>Chrysomeloidea</taxon>
        <taxon>Cerambycidae</taxon>
        <taxon>Lepturinae</taxon>
        <taxon>Rhagiini</taxon>
        <taxon>Rhamnusium</taxon>
    </lineage>
</organism>
<evidence type="ECO:0000313" key="1">
    <source>
        <dbReference type="EMBL" id="KAJ8929046.1"/>
    </source>
</evidence>
<dbReference type="EMBL" id="JANEYF010005149">
    <property type="protein sequence ID" value="KAJ8929046.1"/>
    <property type="molecule type" value="Genomic_DNA"/>
</dbReference>